<protein>
    <recommendedName>
        <fullName evidence="2">RING-type domain-containing protein</fullName>
    </recommendedName>
</protein>
<sequence length="206" mass="24601">MTNKTQENIEEYLEQSKLEFSEPTYEIYKKITYNTNKAKELIKNDKLAPMFPPEMESTETSKQECSICYNYFPILNKNTCCSKGICTECFLQICPNIVNNLNVKCPFCRKTNYTVTYTKDKKTSKENENDQNESVKFIEIIRHSNKKERETFENEFKEIVKKLLVIKRKELKSGAYRDLIKHDNRKKLKLQKERESFFQIRNNQQL</sequence>
<dbReference type="PANTHER" id="PTHR31315:SF1">
    <property type="entry name" value="PROTEIN SIP5"/>
    <property type="match status" value="1"/>
</dbReference>
<organism evidence="3 4">
    <name type="scientific">Anaeramoeba flamelloides</name>
    <dbReference type="NCBI Taxonomy" id="1746091"/>
    <lineage>
        <taxon>Eukaryota</taxon>
        <taxon>Metamonada</taxon>
        <taxon>Anaeramoebidae</taxon>
        <taxon>Anaeramoeba</taxon>
    </lineage>
</organism>
<dbReference type="EMBL" id="JANTQA010000057">
    <property type="protein sequence ID" value="KAJ3429289.1"/>
    <property type="molecule type" value="Genomic_DNA"/>
</dbReference>
<evidence type="ECO:0000256" key="1">
    <source>
        <dbReference type="PROSITE-ProRule" id="PRU00175"/>
    </source>
</evidence>
<name>A0AAV7YKR2_9EUKA</name>
<feature type="domain" description="RING-type" evidence="2">
    <location>
        <begin position="65"/>
        <end position="109"/>
    </location>
</feature>
<evidence type="ECO:0000313" key="3">
    <source>
        <dbReference type="EMBL" id="KAJ3429289.1"/>
    </source>
</evidence>
<gene>
    <name evidence="3" type="ORF">M0812_24634</name>
</gene>
<dbReference type="PROSITE" id="PS50089">
    <property type="entry name" value="ZF_RING_2"/>
    <property type="match status" value="1"/>
</dbReference>
<dbReference type="GO" id="GO:0008270">
    <property type="term" value="F:zinc ion binding"/>
    <property type="evidence" value="ECO:0007669"/>
    <property type="project" value="UniProtKB-KW"/>
</dbReference>
<reference evidence="3" key="1">
    <citation type="submission" date="2022-08" db="EMBL/GenBank/DDBJ databases">
        <title>Novel sulphate-reducing endosymbionts in the free-living metamonad Anaeramoeba.</title>
        <authorList>
            <person name="Jerlstrom-Hultqvist J."/>
            <person name="Cepicka I."/>
            <person name="Gallot-Lavallee L."/>
            <person name="Salas-Leiva D."/>
            <person name="Curtis B.A."/>
            <person name="Zahonova K."/>
            <person name="Pipaliya S."/>
            <person name="Dacks J."/>
            <person name="Roger A.J."/>
        </authorList>
    </citation>
    <scope>NUCLEOTIDE SEQUENCE</scope>
    <source>
        <strain evidence="3">Busselton2</strain>
    </source>
</reference>
<dbReference type="InterPro" id="IPR013083">
    <property type="entry name" value="Znf_RING/FYVE/PHD"/>
</dbReference>
<dbReference type="AlphaFoldDB" id="A0AAV7YKR2"/>
<keyword evidence="1" id="KW-0479">Metal-binding</keyword>
<dbReference type="Proteomes" id="UP001146793">
    <property type="component" value="Unassembled WGS sequence"/>
</dbReference>
<keyword evidence="1" id="KW-0863">Zinc-finger</keyword>
<dbReference type="GO" id="GO:0005737">
    <property type="term" value="C:cytoplasm"/>
    <property type="evidence" value="ECO:0007669"/>
    <property type="project" value="TreeGrafter"/>
</dbReference>
<evidence type="ECO:0000259" key="2">
    <source>
        <dbReference type="PROSITE" id="PS50089"/>
    </source>
</evidence>
<dbReference type="Gene3D" id="3.30.40.10">
    <property type="entry name" value="Zinc/RING finger domain, C3HC4 (zinc finger)"/>
    <property type="match status" value="1"/>
</dbReference>
<dbReference type="SUPFAM" id="SSF57850">
    <property type="entry name" value="RING/U-box"/>
    <property type="match status" value="1"/>
</dbReference>
<dbReference type="PANTHER" id="PTHR31315">
    <property type="entry name" value="PROTEIN SIP5"/>
    <property type="match status" value="1"/>
</dbReference>
<comment type="caution">
    <text evidence="3">The sequence shown here is derived from an EMBL/GenBank/DDBJ whole genome shotgun (WGS) entry which is preliminary data.</text>
</comment>
<accession>A0AAV7YKR2</accession>
<dbReference type="InterPro" id="IPR039301">
    <property type="entry name" value="Sip5/DA2"/>
</dbReference>
<proteinExistence type="predicted"/>
<keyword evidence="1" id="KW-0862">Zinc</keyword>
<dbReference type="InterPro" id="IPR001841">
    <property type="entry name" value="Znf_RING"/>
</dbReference>
<evidence type="ECO:0000313" key="4">
    <source>
        <dbReference type="Proteomes" id="UP001146793"/>
    </source>
</evidence>